<dbReference type="InterPro" id="IPR006127">
    <property type="entry name" value="ZnuA-like"/>
</dbReference>
<reference evidence="6 7" key="1">
    <citation type="journal article" date="2014" name="Genome Biol. Evol.">
        <title>Acetic acid bacteria genomes reveal functional traits for adaptation to life in insect guts.</title>
        <authorList>
            <person name="Chouaia B."/>
            <person name="Gaiarsa S."/>
            <person name="Crotti E."/>
            <person name="Comandatore F."/>
            <person name="Degli Esposti M."/>
            <person name="Ricci I."/>
            <person name="Alma A."/>
            <person name="Favia G."/>
            <person name="Bandi C."/>
            <person name="Daffonchio D."/>
        </authorList>
    </citation>
    <scope>NUCLEOTIDE SEQUENCE [LARGE SCALE GENOMIC DNA]</scope>
    <source>
        <strain evidence="6 7">SF2.1</strain>
    </source>
</reference>
<organism evidence="6 7">
    <name type="scientific">Asaia bogorensis</name>
    <dbReference type="NCBI Taxonomy" id="91915"/>
    <lineage>
        <taxon>Bacteria</taxon>
        <taxon>Pseudomonadati</taxon>
        <taxon>Pseudomonadota</taxon>
        <taxon>Alphaproteobacteria</taxon>
        <taxon>Acetobacterales</taxon>
        <taxon>Acetobacteraceae</taxon>
        <taxon>Asaia</taxon>
    </lineage>
</organism>
<gene>
    <name evidence="6" type="ORF">ASAP_2585</name>
</gene>
<evidence type="ECO:0000256" key="4">
    <source>
        <dbReference type="ARBA" id="ARBA00022729"/>
    </source>
</evidence>
<evidence type="ECO:0000256" key="2">
    <source>
        <dbReference type="ARBA" id="ARBA00022448"/>
    </source>
</evidence>
<dbReference type="GO" id="GO:0046872">
    <property type="term" value="F:metal ion binding"/>
    <property type="evidence" value="ECO:0007669"/>
    <property type="project" value="UniProtKB-KW"/>
</dbReference>
<comment type="caution">
    <text evidence="6">The sequence shown here is derived from an EMBL/GenBank/DDBJ whole genome shotgun (WGS) entry which is preliminary data.</text>
</comment>
<feature type="signal peptide" evidence="5">
    <location>
        <begin position="1"/>
        <end position="23"/>
    </location>
</feature>
<evidence type="ECO:0000313" key="7">
    <source>
        <dbReference type="Proteomes" id="UP000027583"/>
    </source>
</evidence>
<dbReference type="InterPro" id="IPR050492">
    <property type="entry name" value="Bact_metal-bind_prot9"/>
</dbReference>
<comment type="subcellular location">
    <subcellularLocation>
        <location evidence="1">Cell envelope</location>
    </subcellularLocation>
</comment>
<evidence type="ECO:0000256" key="1">
    <source>
        <dbReference type="ARBA" id="ARBA00004196"/>
    </source>
</evidence>
<dbReference type="AlphaFoldDB" id="A0A060QI80"/>
<keyword evidence="3" id="KW-0479">Metal-binding</keyword>
<dbReference type="RefSeq" id="WP_023978206.1">
    <property type="nucleotide sequence ID" value="NZ_CBLX010000022.1"/>
</dbReference>
<reference evidence="6 7" key="2">
    <citation type="journal article" date="2014" name="PLoS ONE">
        <title>Evolution of mitochondria reconstructed from the energy metabolism of living bacteria.</title>
        <authorList>
            <person name="Degli Esposti M."/>
            <person name="Chouaia B."/>
            <person name="Comandatore F."/>
            <person name="Crotti E."/>
            <person name="Sassera D."/>
            <person name="Lievens P.M."/>
            <person name="Daffonchio D."/>
            <person name="Bandi C."/>
        </authorList>
    </citation>
    <scope>NUCLEOTIDE SEQUENCE [LARGE SCALE GENOMIC DNA]</scope>
    <source>
        <strain evidence="6 7">SF2.1</strain>
    </source>
</reference>
<keyword evidence="4 5" id="KW-0732">Signal</keyword>
<dbReference type="GO" id="GO:0030001">
    <property type="term" value="P:metal ion transport"/>
    <property type="evidence" value="ECO:0007669"/>
    <property type="project" value="InterPro"/>
</dbReference>
<keyword evidence="2" id="KW-0813">Transport</keyword>
<dbReference type="PANTHER" id="PTHR42953:SF1">
    <property type="entry name" value="METAL-BINDING PROTEIN HI_0362-RELATED"/>
    <property type="match status" value="1"/>
</dbReference>
<dbReference type="EMBL" id="CBLX010000022">
    <property type="protein sequence ID" value="CDG40630.1"/>
    <property type="molecule type" value="Genomic_DNA"/>
</dbReference>
<sequence length="302" mass="32325">MRQLLLIILCALALHGLAGTSRAQSAAGTPVSTQPPKARIFCAEALWCDLTTGLGGDSVSPASVLTSPRIDPHDFQVTPDMALTLAQSSLVVMTGGHYDDWMTPLLDAQPNAARRVISAFDLAGLKPGDNPHLFDDPEAVGRVVDALARDLAALLPHKADDIAAAQARFHQMLDGFNARLKILHPRTQGMKIAVTEPVGGPLFAALGLEIIDPDFALAVMNHVDPAPRDVARLEEALQQKAVKALVINPAVETPSISRLIALAHRSGIAVVAFDEFPAPPLLWQDWMTVRLNRLAAALDIRN</sequence>
<name>A0A060QI80_9PROT</name>
<proteinExistence type="predicted"/>
<dbReference type="eggNOG" id="COG0803">
    <property type="taxonomic scope" value="Bacteria"/>
</dbReference>
<evidence type="ECO:0008006" key="8">
    <source>
        <dbReference type="Google" id="ProtNLM"/>
    </source>
</evidence>
<feature type="chain" id="PRO_5001590476" description="Zinc ABC transporter, periplasmic-binding protein ZnuA" evidence="5">
    <location>
        <begin position="24"/>
        <end position="302"/>
    </location>
</feature>
<evidence type="ECO:0000256" key="5">
    <source>
        <dbReference type="SAM" id="SignalP"/>
    </source>
</evidence>
<evidence type="ECO:0000313" key="6">
    <source>
        <dbReference type="EMBL" id="CDG40630.1"/>
    </source>
</evidence>
<evidence type="ECO:0000256" key="3">
    <source>
        <dbReference type="ARBA" id="ARBA00022723"/>
    </source>
</evidence>
<dbReference type="PANTHER" id="PTHR42953">
    <property type="entry name" value="HIGH-AFFINITY ZINC UPTAKE SYSTEM PROTEIN ZNUA-RELATED"/>
    <property type="match status" value="1"/>
</dbReference>
<dbReference type="Gene3D" id="3.40.50.1980">
    <property type="entry name" value="Nitrogenase molybdenum iron protein domain"/>
    <property type="match status" value="1"/>
</dbReference>
<protein>
    <recommendedName>
        <fullName evidence="8">Zinc ABC transporter, periplasmic-binding protein ZnuA</fullName>
    </recommendedName>
</protein>
<dbReference type="SUPFAM" id="SSF53807">
    <property type="entry name" value="Helical backbone' metal receptor"/>
    <property type="match status" value="1"/>
</dbReference>
<dbReference type="GO" id="GO:0030313">
    <property type="term" value="C:cell envelope"/>
    <property type="evidence" value="ECO:0007669"/>
    <property type="project" value="UniProtKB-SubCell"/>
</dbReference>
<dbReference type="Proteomes" id="UP000027583">
    <property type="component" value="Unassembled WGS sequence"/>
</dbReference>
<accession>A0A060QI80</accession>
<dbReference type="Pfam" id="PF01297">
    <property type="entry name" value="ZnuA"/>
    <property type="match status" value="1"/>
</dbReference>